<proteinExistence type="predicted"/>
<accession>A0A550CF75</accession>
<sequence>YKPYRSAAIGFITPLGNVLVDDPRPDPEDLMKVAPAGARCGATGQSNKGKNVQVSHAADRATCVGDLRSMEIAFGMKLFELNLDTRPNLIFLTADMHVYYDRGLITIIPLLPVLNKLFIALTEQTLDDWAWDKPPQRNSRGFIHHEDVFEFSNAGRKFRLVPLSTWGTETGIQIMTKRPDGTFRGKLYNPPFTTPTTRKPQLPLTTLHCSPYFAVWKAYWAINQPDVVWPSYVEEEMALILQIGEIM</sequence>
<dbReference type="EMBL" id="VDMD01000009">
    <property type="protein sequence ID" value="TRM63458.1"/>
    <property type="molecule type" value="Genomic_DNA"/>
</dbReference>
<evidence type="ECO:0000313" key="1">
    <source>
        <dbReference type="EMBL" id="TRM63458.1"/>
    </source>
</evidence>
<dbReference type="STRING" id="97359.A0A550CF75"/>
<feature type="non-terminal residue" evidence="1">
    <location>
        <position position="1"/>
    </location>
</feature>
<dbReference type="OrthoDB" id="3133596at2759"/>
<feature type="non-terminal residue" evidence="1">
    <location>
        <position position="247"/>
    </location>
</feature>
<gene>
    <name evidence="1" type="ORF">BD626DRAFT_385605</name>
</gene>
<name>A0A550CF75_9AGAR</name>
<protein>
    <recommendedName>
        <fullName evidence="3">HNH nuclease domain-containing protein</fullName>
    </recommendedName>
</protein>
<evidence type="ECO:0000313" key="2">
    <source>
        <dbReference type="Proteomes" id="UP000320762"/>
    </source>
</evidence>
<dbReference type="Proteomes" id="UP000320762">
    <property type="component" value="Unassembled WGS sequence"/>
</dbReference>
<comment type="caution">
    <text evidence="1">The sequence shown here is derived from an EMBL/GenBank/DDBJ whole genome shotgun (WGS) entry which is preliminary data.</text>
</comment>
<organism evidence="1 2">
    <name type="scientific">Schizophyllum amplum</name>
    <dbReference type="NCBI Taxonomy" id="97359"/>
    <lineage>
        <taxon>Eukaryota</taxon>
        <taxon>Fungi</taxon>
        <taxon>Dikarya</taxon>
        <taxon>Basidiomycota</taxon>
        <taxon>Agaricomycotina</taxon>
        <taxon>Agaricomycetes</taxon>
        <taxon>Agaricomycetidae</taxon>
        <taxon>Agaricales</taxon>
        <taxon>Schizophyllaceae</taxon>
        <taxon>Schizophyllum</taxon>
    </lineage>
</organism>
<evidence type="ECO:0008006" key="3">
    <source>
        <dbReference type="Google" id="ProtNLM"/>
    </source>
</evidence>
<keyword evidence="2" id="KW-1185">Reference proteome</keyword>
<reference evidence="1 2" key="1">
    <citation type="journal article" date="2019" name="New Phytol.">
        <title>Comparative genomics reveals unique wood-decay strategies and fruiting body development in the Schizophyllaceae.</title>
        <authorList>
            <person name="Almasi E."/>
            <person name="Sahu N."/>
            <person name="Krizsan K."/>
            <person name="Balint B."/>
            <person name="Kovacs G.M."/>
            <person name="Kiss B."/>
            <person name="Cseklye J."/>
            <person name="Drula E."/>
            <person name="Henrissat B."/>
            <person name="Nagy I."/>
            <person name="Chovatia M."/>
            <person name="Adam C."/>
            <person name="LaButti K."/>
            <person name="Lipzen A."/>
            <person name="Riley R."/>
            <person name="Grigoriev I.V."/>
            <person name="Nagy L.G."/>
        </authorList>
    </citation>
    <scope>NUCLEOTIDE SEQUENCE [LARGE SCALE GENOMIC DNA]</scope>
    <source>
        <strain evidence="1 2">NL-1724</strain>
    </source>
</reference>
<dbReference type="AlphaFoldDB" id="A0A550CF75"/>